<comment type="caution">
    <text evidence="4">The sequence shown here is derived from an EMBL/GenBank/DDBJ whole genome shotgun (WGS) entry which is preliminary data.</text>
</comment>
<dbReference type="Gene3D" id="3.40.50.2300">
    <property type="match status" value="1"/>
</dbReference>
<evidence type="ECO:0000256" key="1">
    <source>
        <dbReference type="ARBA" id="ARBA00022553"/>
    </source>
</evidence>
<proteinExistence type="predicted"/>
<dbReference type="SUPFAM" id="SSF52172">
    <property type="entry name" value="CheY-like"/>
    <property type="match status" value="1"/>
</dbReference>
<dbReference type="SMART" id="SM00448">
    <property type="entry name" value="REC"/>
    <property type="match status" value="1"/>
</dbReference>
<dbReference type="RefSeq" id="WP_083610047.1">
    <property type="nucleotide sequence ID" value="NZ_CAXHZV010000025.1"/>
</dbReference>
<evidence type="ECO:0000313" key="5">
    <source>
        <dbReference type="EMBL" id="MDP2522532.1"/>
    </source>
</evidence>
<reference evidence="4" key="1">
    <citation type="submission" date="2023-07" db="EMBL/GenBank/DDBJ databases">
        <title>Genome content predicts the carbon catabolic preferences of heterotrophic bacteria.</title>
        <authorList>
            <person name="Gralka M."/>
        </authorList>
    </citation>
    <scope>NUCLEOTIDE SEQUENCE</scope>
    <source>
        <strain evidence="5">5G01</strain>
        <strain evidence="4">I2M16</strain>
    </source>
</reference>
<keyword evidence="1 2" id="KW-0597">Phosphoprotein</keyword>
<name>A0AAW7XI71_9GAMM</name>
<dbReference type="InterPro" id="IPR001789">
    <property type="entry name" value="Sig_transdc_resp-reg_receiver"/>
</dbReference>
<gene>
    <name evidence="4" type="ORF">Q4490_07095</name>
    <name evidence="5" type="ORF">Q8W30_08085</name>
</gene>
<dbReference type="InterPro" id="IPR050595">
    <property type="entry name" value="Bact_response_regulator"/>
</dbReference>
<dbReference type="InterPro" id="IPR011006">
    <property type="entry name" value="CheY-like_superfamily"/>
</dbReference>
<dbReference type="Proteomes" id="UP001177341">
    <property type="component" value="Unassembled WGS sequence"/>
</dbReference>
<evidence type="ECO:0000256" key="2">
    <source>
        <dbReference type="PROSITE-ProRule" id="PRU00169"/>
    </source>
</evidence>
<dbReference type="GO" id="GO:0000160">
    <property type="term" value="P:phosphorelay signal transduction system"/>
    <property type="evidence" value="ECO:0007669"/>
    <property type="project" value="InterPro"/>
</dbReference>
<feature type="domain" description="Response regulatory" evidence="3">
    <location>
        <begin position="5"/>
        <end position="121"/>
    </location>
</feature>
<dbReference type="CDD" id="cd00156">
    <property type="entry name" value="REC"/>
    <property type="match status" value="1"/>
</dbReference>
<dbReference type="EMBL" id="JAUYVO010000004">
    <property type="protein sequence ID" value="MDP2522532.1"/>
    <property type="molecule type" value="Genomic_DNA"/>
</dbReference>
<dbReference type="EMBL" id="JAUOPG010000004">
    <property type="protein sequence ID" value="MDO6453327.1"/>
    <property type="molecule type" value="Genomic_DNA"/>
</dbReference>
<dbReference type="GeneID" id="89457894"/>
<accession>A0AAW7XI71</accession>
<dbReference type="Pfam" id="PF00072">
    <property type="entry name" value="Response_reg"/>
    <property type="match status" value="1"/>
</dbReference>
<keyword evidence="7" id="KW-1185">Reference proteome</keyword>
<evidence type="ECO:0000313" key="7">
    <source>
        <dbReference type="Proteomes" id="UP001177341"/>
    </source>
</evidence>
<organism evidence="4 6">
    <name type="scientific">Neptunomonas phycophila</name>
    <dbReference type="NCBI Taxonomy" id="1572645"/>
    <lineage>
        <taxon>Bacteria</taxon>
        <taxon>Pseudomonadati</taxon>
        <taxon>Pseudomonadota</taxon>
        <taxon>Gammaproteobacteria</taxon>
        <taxon>Oceanospirillales</taxon>
        <taxon>Oceanospirillaceae</taxon>
        <taxon>Neptunomonas</taxon>
    </lineage>
</organism>
<evidence type="ECO:0000313" key="4">
    <source>
        <dbReference type="EMBL" id="MDO6453327.1"/>
    </source>
</evidence>
<sequence>MSVKKILVVEDDPLQQARIRDVLKQVDAEVVMADNGKQGFEKAISYHPDLIFMDIVMPEVDGFAACRQITRHEATRGIPVVIVSGKNQEADHVWAKLQGASAVVNKPYQDEDVLQHVRGLG</sequence>
<dbReference type="Proteomes" id="UP001169862">
    <property type="component" value="Unassembled WGS sequence"/>
</dbReference>
<dbReference type="PANTHER" id="PTHR44591">
    <property type="entry name" value="STRESS RESPONSE REGULATOR PROTEIN 1"/>
    <property type="match status" value="1"/>
</dbReference>
<dbReference type="PANTHER" id="PTHR44591:SF20">
    <property type="entry name" value="PROTEIN PILH"/>
    <property type="match status" value="1"/>
</dbReference>
<dbReference type="PROSITE" id="PS50110">
    <property type="entry name" value="RESPONSE_REGULATORY"/>
    <property type="match status" value="1"/>
</dbReference>
<evidence type="ECO:0000313" key="6">
    <source>
        <dbReference type="Proteomes" id="UP001169862"/>
    </source>
</evidence>
<protein>
    <submittedName>
        <fullName evidence="4">Response regulator</fullName>
    </submittedName>
</protein>
<feature type="modified residue" description="4-aspartylphosphate" evidence="2">
    <location>
        <position position="54"/>
    </location>
</feature>
<evidence type="ECO:0000259" key="3">
    <source>
        <dbReference type="PROSITE" id="PS50110"/>
    </source>
</evidence>
<dbReference type="AlphaFoldDB" id="A0AAW7XI71"/>